<comment type="cofactor">
    <cofactor evidence="1">
        <name>FAD</name>
        <dbReference type="ChEBI" id="CHEBI:57692"/>
    </cofactor>
</comment>
<dbReference type="InterPro" id="IPR002937">
    <property type="entry name" value="Amino_oxidase"/>
</dbReference>
<evidence type="ECO:0000259" key="7">
    <source>
        <dbReference type="Pfam" id="PF01593"/>
    </source>
</evidence>
<dbReference type="GO" id="GO:0006598">
    <property type="term" value="P:polyamine catabolic process"/>
    <property type="evidence" value="ECO:0007669"/>
    <property type="project" value="TreeGrafter"/>
</dbReference>
<evidence type="ECO:0000313" key="8">
    <source>
        <dbReference type="EMBL" id="KAJ4978426.1"/>
    </source>
</evidence>
<dbReference type="AlphaFoldDB" id="A0A9Q0KY68"/>
<dbReference type="Pfam" id="PF01593">
    <property type="entry name" value="Amino_oxidase"/>
    <property type="match status" value="1"/>
</dbReference>
<evidence type="ECO:0000256" key="6">
    <source>
        <dbReference type="SAM" id="SignalP"/>
    </source>
</evidence>
<dbReference type="PRINTS" id="PR00757">
    <property type="entry name" value="AMINEOXDASEF"/>
</dbReference>
<evidence type="ECO:0000313" key="9">
    <source>
        <dbReference type="Proteomes" id="UP001141806"/>
    </source>
</evidence>
<dbReference type="InterPro" id="IPR050281">
    <property type="entry name" value="Flavin_monoamine_oxidase"/>
</dbReference>
<comment type="similarity">
    <text evidence="3">Belongs to the flavin monoamine oxidase family.</text>
</comment>
<evidence type="ECO:0000256" key="1">
    <source>
        <dbReference type="ARBA" id="ARBA00001974"/>
    </source>
</evidence>
<dbReference type="SUPFAM" id="SSF54373">
    <property type="entry name" value="FAD-linked reductases, C-terminal domain"/>
    <property type="match status" value="1"/>
</dbReference>
<organism evidence="8 9">
    <name type="scientific">Protea cynaroides</name>
    <dbReference type="NCBI Taxonomy" id="273540"/>
    <lineage>
        <taxon>Eukaryota</taxon>
        <taxon>Viridiplantae</taxon>
        <taxon>Streptophyta</taxon>
        <taxon>Embryophyta</taxon>
        <taxon>Tracheophyta</taxon>
        <taxon>Spermatophyta</taxon>
        <taxon>Magnoliopsida</taxon>
        <taxon>Proteales</taxon>
        <taxon>Proteaceae</taxon>
        <taxon>Protea</taxon>
    </lineage>
</organism>
<dbReference type="PANTHER" id="PTHR10742:SF313">
    <property type="entry name" value="AMINE OXIDASE"/>
    <property type="match status" value="1"/>
</dbReference>
<evidence type="ECO:0000256" key="2">
    <source>
        <dbReference type="ARBA" id="ARBA00004723"/>
    </source>
</evidence>
<keyword evidence="4" id="KW-0560">Oxidoreductase</keyword>
<dbReference type="InterPro" id="IPR036188">
    <property type="entry name" value="FAD/NAD-bd_sf"/>
</dbReference>
<feature type="binding site" evidence="5">
    <location>
        <position position="252"/>
    </location>
    <ligand>
        <name>FAD</name>
        <dbReference type="ChEBI" id="CHEBI:57692"/>
    </ligand>
</feature>
<comment type="pathway">
    <text evidence="2">Amine and polyamine degradation; spermine degradation.</text>
</comment>
<accession>A0A9Q0KY68</accession>
<dbReference type="SUPFAM" id="SSF51905">
    <property type="entry name" value="FAD/NAD(P)-binding domain"/>
    <property type="match status" value="1"/>
</dbReference>
<feature type="chain" id="PRO_5040342631" description="Amine oxidase domain-containing protein" evidence="6">
    <location>
        <begin position="18"/>
        <end position="480"/>
    </location>
</feature>
<gene>
    <name evidence="8" type="ORF">NE237_009206</name>
</gene>
<feature type="domain" description="Amine oxidase" evidence="7">
    <location>
        <begin position="32"/>
        <end position="469"/>
    </location>
</feature>
<name>A0A9Q0KY68_9MAGN</name>
<dbReference type="OrthoDB" id="5046242at2759"/>
<dbReference type="Proteomes" id="UP001141806">
    <property type="component" value="Unassembled WGS sequence"/>
</dbReference>
<dbReference type="EMBL" id="JAMYWD010000002">
    <property type="protein sequence ID" value="KAJ4978426.1"/>
    <property type="molecule type" value="Genomic_DNA"/>
</dbReference>
<evidence type="ECO:0000256" key="4">
    <source>
        <dbReference type="ARBA" id="ARBA00023002"/>
    </source>
</evidence>
<dbReference type="GO" id="GO:0046592">
    <property type="term" value="F:polyamine oxidase activity"/>
    <property type="evidence" value="ECO:0007669"/>
    <property type="project" value="UniProtKB-ARBA"/>
</dbReference>
<evidence type="ECO:0000256" key="3">
    <source>
        <dbReference type="ARBA" id="ARBA00005995"/>
    </source>
</evidence>
<protein>
    <recommendedName>
        <fullName evidence="7">Amine oxidase domain-containing protein</fullName>
    </recommendedName>
</protein>
<dbReference type="Gene3D" id="3.90.660.10">
    <property type="match status" value="1"/>
</dbReference>
<feature type="binding site" evidence="5">
    <location>
        <position position="33"/>
    </location>
    <ligand>
        <name>FAD</name>
        <dbReference type="ChEBI" id="CHEBI:57692"/>
    </ligand>
</feature>
<evidence type="ECO:0000256" key="5">
    <source>
        <dbReference type="PIRSR" id="PIRSR601613-1"/>
    </source>
</evidence>
<feature type="binding site" evidence="5">
    <location>
        <begin position="53"/>
        <end position="54"/>
    </location>
    <ligand>
        <name>FAD</name>
        <dbReference type="ChEBI" id="CHEBI:57692"/>
    </ligand>
</feature>
<dbReference type="Gene3D" id="3.50.50.60">
    <property type="entry name" value="FAD/NAD(P)-binding domain"/>
    <property type="match status" value="1"/>
</dbReference>
<proteinExistence type="inferred from homology"/>
<dbReference type="InterPro" id="IPR001613">
    <property type="entry name" value="Flavin_amine_oxidase"/>
</dbReference>
<dbReference type="PANTHER" id="PTHR10742">
    <property type="entry name" value="FLAVIN MONOAMINE OXIDASE"/>
    <property type="match status" value="1"/>
</dbReference>
<keyword evidence="6" id="KW-0732">Signal</keyword>
<reference evidence="8" key="1">
    <citation type="journal article" date="2023" name="Plant J.">
        <title>The genome of the king protea, Protea cynaroides.</title>
        <authorList>
            <person name="Chang J."/>
            <person name="Duong T.A."/>
            <person name="Schoeman C."/>
            <person name="Ma X."/>
            <person name="Roodt D."/>
            <person name="Barker N."/>
            <person name="Li Z."/>
            <person name="Van de Peer Y."/>
            <person name="Mizrachi E."/>
        </authorList>
    </citation>
    <scope>NUCLEOTIDE SEQUENCE</scope>
    <source>
        <tissue evidence="8">Young leaves</tissue>
    </source>
</reference>
<keyword evidence="9" id="KW-1185">Reference proteome</keyword>
<feature type="signal peptide" evidence="6">
    <location>
        <begin position="1"/>
        <end position="17"/>
    </location>
</feature>
<sequence>MAPLFVLLLVHFALVAGDTSSPSSVIIIGAGMSGISAARTLHDAGIHDILILEATDRIGGRVRQIEIGGYPVEKGANWVQGVGGQKINPIWGIAQKIHLRNFFTDVTDYNNFTTMNVFKQNGGVYPRDVVKTAVEIAKRGTEFGFNISESLKDSSEDMSVLTAQRLYRHVPTDALEMVIDFYYYDFEDSEPPRVTSLKNTEPRRFEIDFGEDQYFVADRRGYASVVRYTATQFLSSKNGIITDPRLKLNKVVRAINYSKNAVTVQTEDGSVYHAKAAMVSASLGVLQSNLIEFKPDLPSWKTLAIYEFSMTVFGKIFLKFPYKFWPTGPGTQYFLYAHERRGYYPIWKHFEDEFPGSNILMIIITDDEARRIERQTDAETEAETMEALRKMFGSHIPNPTDIFVARWWSNRFFKGSFSNWPAGVEQYHFDNLQKPVGPIYFTGEHTSEKYSAYVHGAYLAGIDSAEALIKCLKKGSGETP</sequence>
<comment type="caution">
    <text evidence="8">The sequence shown here is derived from an EMBL/GenBank/DDBJ whole genome shotgun (WGS) entry which is preliminary data.</text>
</comment>
<dbReference type="PROSITE" id="PS50007">
    <property type="entry name" value="PIPLC_X_DOMAIN"/>
    <property type="match status" value="1"/>
</dbReference>